<evidence type="ECO:0000313" key="2">
    <source>
        <dbReference type="EMBL" id="KAK4726405.1"/>
    </source>
</evidence>
<organism evidence="2 3">
    <name type="scientific">Solanum pinnatisectum</name>
    <name type="common">tansyleaf nightshade</name>
    <dbReference type="NCBI Taxonomy" id="50273"/>
    <lineage>
        <taxon>Eukaryota</taxon>
        <taxon>Viridiplantae</taxon>
        <taxon>Streptophyta</taxon>
        <taxon>Embryophyta</taxon>
        <taxon>Tracheophyta</taxon>
        <taxon>Spermatophyta</taxon>
        <taxon>Magnoliopsida</taxon>
        <taxon>eudicotyledons</taxon>
        <taxon>Gunneridae</taxon>
        <taxon>Pentapetalae</taxon>
        <taxon>asterids</taxon>
        <taxon>lamiids</taxon>
        <taxon>Solanales</taxon>
        <taxon>Solanaceae</taxon>
        <taxon>Solanoideae</taxon>
        <taxon>Solaneae</taxon>
        <taxon>Solanum</taxon>
    </lineage>
</organism>
<dbReference type="AlphaFoldDB" id="A0AAV9LNK8"/>
<dbReference type="Proteomes" id="UP001311915">
    <property type="component" value="Unassembled WGS sequence"/>
</dbReference>
<protein>
    <submittedName>
        <fullName evidence="2">Uncharacterized protein</fullName>
    </submittedName>
</protein>
<name>A0AAV9LNK8_9SOLN</name>
<feature type="region of interest" description="Disordered" evidence="1">
    <location>
        <begin position="77"/>
        <end position="98"/>
    </location>
</feature>
<evidence type="ECO:0000256" key="1">
    <source>
        <dbReference type="SAM" id="MobiDB-lite"/>
    </source>
</evidence>
<feature type="compositionally biased region" description="Basic and acidic residues" evidence="1">
    <location>
        <begin position="89"/>
        <end position="98"/>
    </location>
</feature>
<gene>
    <name evidence="2" type="ORF">R3W88_031322</name>
</gene>
<keyword evidence="3" id="KW-1185">Reference proteome</keyword>
<feature type="compositionally biased region" description="Basic and acidic residues" evidence="1">
    <location>
        <begin position="34"/>
        <end position="46"/>
    </location>
</feature>
<sequence length="98" mass="11374">MDNYSWEEQHGDEHEGSSSLDIVGIQDLQEPTEEEKQNRRDAEEDMEVTKNIDKIARDGDLSPRQINNLKSGVKRCQPSVPLQVKTRSRKESFQRFSQ</sequence>
<feature type="region of interest" description="Disordered" evidence="1">
    <location>
        <begin position="1"/>
        <end position="46"/>
    </location>
</feature>
<comment type="caution">
    <text evidence="2">The sequence shown here is derived from an EMBL/GenBank/DDBJ whole genome shotgun (WGS) entry which is preliminary data.</text>
</comment>
<accession>A0AAV9LNK8</accession>
<feature type="compositionally biased region" description="Basic and acidic residues" evidence="1">
    <location>
        <begin position="7"/>
        <end position="16"/>
    </location>
</feature>
<dbReference type="EMBL" id="JAWPEI010000005">
    <property type="protein sequence ID" value="KAK4726405.1"/>
    <property type="molecule type" value="Genomic_DNA"/>
</dbReference>
<reference evidence="2 3" key="1">
    <citation type="submission" date="2023-10" db="EMBL/GenBank/DDBJ databases">
        <title>Genome-Wide Identification Analysis in wild type Solanum Pinnatisectum Reveals Some Genes Defensing Phytophthora Infestans.</title>
        <authorList>
            <person name="Sun C."/>
        </authorList>
    </citation>
    <scope>NUCLEOTIDE SEQUENCE [LARGE SCALE GENOMIC DNA]</scope>
    <source>
        <strain evidence="2">LQN</strain>
        <tissue evidence="2">Leaf</tissue>
    </source>
</reference>
<proteinExistence type="predicted"/>
<evidence type="ECO:0000313" key="3">
    <source>
        <dbReference type="Proteomes" id="UP001311915"/>
    </source>
</evidence>